<dbReference type="PATRIC" id="fig|1188261.3.peg.3180"/>
<gene>
    <name evidence="1" type="ORF">A33I_18440</name>
</gene>
<dbReference type="RefSeq" id="WP_022629245.1">
    <property type="nucleotide sequence ID" value="NZ_ATAE01000041.1"/>
</dbReference>
<evidence type="ECO:0000313" key="1">
    <source>
        <dbReference type="EMBL" id="ERN52072.1"/>
    </source>
</evidence>
<dbReference type="Proteomes" id="UP000017170">
    <property type="component" value="Unassembled WGS sequence"/>
</dbReference>
<name>U6SL08_9BACI</name>
<dbReference type="EMBL" id="ATAE01000041">
    <property type="protein sequence ID" value="ERN52072.1"/>
    <property type="molecule type" value="Genomic_DNA"/>
</dbReference>
<keyword evidence="2" id="KW-1185">Reference proteome</keyword>
<sequence>MRDMKVIGEGCNAIRIYSNEDGCEIRASGILVQGNKDMNEMIKIMTTKDVENGLLQLAEVTGETPAYLRKAASNLLNDLRAAGVPLFLWCGEWVGE</sequence>
<reference evidence="1 2" key="1">
    <citation type="journal article" date="2013" name="Genome Announc.">
        <title>Genome Sequence of the Extreme Obligate Alkaliphile Bacillus marmarensis Strain DSM 21297.</title>
        <authorList>
            <person name="Wernick D.G."/>
            <person name="Choi K.Y."/>
            <person name="Tat C.A."/>
            <person name="Lafontaine Rivera J.G."/>
            <person name="Liao J.C."/>
        </authorList>
    </citation>
    <scope>NUCLEOTIDE SEQUENCE [LARGE SCALE GENOMIC DNA]</scope>
    <source>
        <strain evidence="1 2">DSM 21297</strain>
    </source>
</reference>
<proteinExistence type="predicted"/>
<evidence type="ECO:0000313" key="2">
    <source>
        <dbReference type="Proteomes" id="UP000017170"/>
    </source>
</evidence>
<accession>U6SL08</accession>
<dbReference type="AlphaFoldDB" id="U6SL08"/>
<protein>
    <submittedName>
        <fullName evidence="1">Uncharacterized protein</fullName>
    </submittedName>
</protein>
<comment type="caution">
    <text evidence="1">The sequence shown here is derived from an EMBL/GenBank/DDBJ whole genome shotgun (WGS) entry which is preliminary data.</text>
</comment>
<organism evidence="1 2">
    <name type="scientific">Alkalihalophilus marmarensis DSM 21297</name>
    <dbReference type="NCBI Taxonomy" id="1188261"/>
    <lineage>
        <taxon>Bacteria</taxon>
        <taxon>Bacillati</taxon>
        <taxon>Bacillota</taxon>
        <taxon>Bacilli</taxon>
        <taxon>Bacillales</taxon>
        <taxon>Bacillaceae</taxon>
        <taxon>Alkalihalophilus</taxon>
    </lineage>
</organism>